<sequence>MLEFLLTSYSLKDQKQEFSSTDRDVLEHFQRSDSIANLRFSSVVNCLRSMKVLDHETSFRSSLMSLNQCNFSM</sequence>
<reference evidence="1 2" key="1">
    <citation type="journal article" date="2015" name="Sci. Rep.">
        <title>The power of single molecule real-time sequencing technology in the de novo assembly of a eukaryotic genome.</title>
        <authorList>
            <person name="Sakai H."/>
            <person name="Naito K."/>
            <person name="Ogiso-Tanaka E."/>
            <person name="Takahashi Y."/>
            <person name="Iseki K."/>
            <person name="Muto C."/>
            <person name="Satou K."/>
            <person name="Teruya K."/>
            <person name="Shiroma A."/>
            <person name="Shimoji M."/>
            <person name="Hirano T."/>
            <person name="Itoh T."/>
            <person name="Kaga A."/>
            <person name="Tomooka N."/>
        </authorList>
    </citation>
    <scope>NUCLEOTIDE SEQUENCE [LARGE SCALE GENOMIC DNA]</scope>
    <source>
        <strain evidence="2">cv. Shumari</strain>
    </source>
</reference>
<protein>
    <submittedName>
        <fullName evidence="1">Uncharacterized protein</fullName>
    </submittedName>
</protein>
<organism evidence="1 2">
    <name type="scientific">Vigna angularis var. angularis</name>
    <dbReference type="NCBI Taxonomy" id="157739"/>
    <lineage>
        <taxon>Eukaryota</taxon>
        <taxon>Viridiplantae</taxon>
        <taxon>Streptophyta</taxon>
        <taxon>Embryophyta</taxon>
        <taxon>Tracheophyta</taxon>
        <taxon>Spermatophyta</taxon>
        <taxon>Magnoliopsida</taxon>
        <taxon>eudicotyledons</taxon>
        <taxon>Gunneridae</taxon>
        <taxon>Pentapetalae</taxon>
        <taxon>rosids</taxon>
        <taxon>fabids</taxon>
        <taxon>Fabales</taxon>
        <taxon>Fabaceae</taxon>
        <taxon>Papilionoideae</taxon>
        <taxon>50 kb inversion clade</taxon>
        <taxon>NPAAA clade</taxon>
        <taxon>indigoferoid/millettioid clade</taxon>
        <taxon>Phaseoleae</taxon>
        <taxon>Vigna</taxon>
    </lineage>
</organism>
<gene>
    <name evidence="1" type="primary">Vigan.11G160400</name>
    <name evidence="1" type="ORF">VIGAN_11160400</name>
</gene>
<accession>A0A0S3TB69</accession>
<proteinExistence type="predicted"/>
<name>A0A0S3TB69_PHAAN</name>
<dbReference type="AlphaFoldDB" id="A0A0S3TB69"/>
<dbReference type="EMBL" id="AP015044">
    <property type="protein sequence ID" value="BAU02160.1"/>
    <property type="molecule type" value="Genomic_DNA"/>
</dbReference>
<dbReference type="Proteomes" id="UP000291084">
    <property type="component" value="Chromosome 11"/>
</dbReference>
<keyword evidence="2" id="KW-1185">Reference proteome</keyword>
<evidence type="ECO:0000313" key="1">
    <source>
        <dbReference type="EMBL" id="BAU02160.1"/>
    </source>
</evidence>
<evidence type="ECO:0000313" key="2">
    <source>
        <dbReference type="Proteomes" id="UP000291084"/>
    </source>
</evidence>